<reference evidence="1" key="1">
    <citation type="submission" date="2012-10" db="EMBL/GenBank/DDBJ databases">
        <title>Towards defining the chloroviruses: a genomic journey through a genus of large DNA viruses.</title>
        <authorList>
            <person name="Jeanniard A."/>
            <person name="Dunigan D.D."/>
            <person name="Gurnon J.R."/>
            <person name="Agarkova I."/>
            <person name="Kang M."/>
            <person name="Vitek J."/>
            <person name="Duncan G."/>
            <person name="McClung O.W."/>
            <person name="Larsen M."/>
            <person name="Claverie J.-M."/>
            <person name="Van Etten J.L."/>
            <person name="Blanc G."/>
        </authorList>
    </citation>
    <scope>NUCLEOTIDE SEQUENCE</scope>
</reference>
<sequence>MLGSIWKFVFGISFISSAFARPCSVSEPSYAPIPAPSSPENKHVIIENNCTNDIIVGNMYRTDDKTQSYDIRCAPYSTLAYGESMYLDIPASDEHGYFSAYDIVQQKNTDVFFTLGNYTYGSYLGFMVDANKEHLECDNQLNGNDLYYEYSIPNDYIIVNC</sequence>
<proteinExistence type="predicted"/>
<gene>
    <name evidence="1" type="primary">NYs-1_123R</name>
    <name evidence="1" type="ORF">PBCVNYs1_123R</name>
</gene>
<dbReference type="RefSeq" id="YP_009665254.1">
    <property type="nucleotide sequence ID" value="NC_043235.1"/>
</dbReference>
<protein>
    <submittedName>
        <fullName evidence="1">Uncharacterized protein</fullName>
    </submittedName>
</protein>
<accession>M1I7Y7</accession>
<name>M1I7Y7_9PHYC</name>
<dbReference type="KEGG" id="vg:40525473"/>
<evidence type="ECO:0000313" key="1">
    <source>
        <dbReference type="EMBL" id="AGE58609.1"/>
    </source>
</evidence>
<dbReference type="GeneID" id="40525473"/>
<organism evidence="1">
    <name type="scientific">Paramecium bursaria Chlorella virus NYs1</name>
    <dbReference type="NCBI Taxonomy" id="83442"/>
    <lineage>
        <taxon>Viruses</taxon>
        <taxon>Varidnaviria</taxon>
        <taxon>Bamfordvirae</taxon>
        <taxon>Nucleocytoviricota</taxon>
        <taxon>Megaviricetes</taxon>
        <taxon>Algavirales</taxon>
        <taxon>Phycodnaviridae</taxon>
        <taxon>Chlorovirus</taxon>
        <taxon>Chlorovirus newyorkense</taxon>
    </lineage>
</organism>
<dbReference type="EMBL" id="JX997183">
    <property type="protein sequence ID" value="AGE58609.1"/>
    <property type="molecule type" value="Genomic_DNA"/>
</dbReference>